<reference evidence="7" key="1">
    <citation type="submission" date="2018-05" db="EMBL/GenBank/DDBJ databases">
        <authorList>
            <person name="Lanie J.A."/>
            <person name="Ng W.-L."/>
            <person name="Kazmierczak K.M."/>
            <person name="Andrzejewski T.M."/>
            <person name="Davidsen T.M."/>
            <person name="Wayne K.J."/>
            <person name="Tettelin H."/>
            <person name="Glass J.I."/>
            <person name="Rusch D."/>
            <person name="Podicherti R."/>
            <person name="Tsui H.-C.T."/>
            <person name="Winkler M.E."/>
        </authorList>
    </citation>
    <scope>NUCLEOTIDE SEQUENCE</scope>
</reference>
<dbReference type="PANTHER" id="PTHR32322:SF2">
    <property type="entry name" value="EAMA DOMAIN-CONTAINING PROTEIN"/>
    <property type="match status" value="1"/>
</dbReference>
<evidence type="ECO:0000256" key="1">
    <source>
        <dbReference type="ARBA" id="ARBA00004141"/>
    </source>
</evidence>
<dbReference type="Gene3D" id="1.10.3730.20">
    <property type="match status" value="1"/>
</dbReference>
<dbReference type="AlphaFoldDB" id="A0A381YZG5"/>
<sequence>MNITFPFSGEIFSLCSAIFWALAVIFLKQAGEKIHPIALNLFKNALGVFLISLTLVIIGNPLFSPYEEVFSNEDYFRMIISGVIGMGIADIIFLHSLNIIGAGISALVDTVYSPFVIFFAYILLGEHLAPLQFLGAGCIIGAIIFASLKLQNIQITRKRLKYGILLGIFAISMMAFGIVLVKPVLTKFQGDVSKLLWIAGFRLVPGSLVPLIIFLFLNNKYNLLKAFKDRKIWFPLIGGSVFATYLGISFWIIGMSLTNASTASILNQTATIFILIFARIFLKEPLTQRRVIAILIAMAGAYLVFIG</sequence>
<comment type="subcellular location">
    <subcellularLocation>
        <location evidence="1">Membrane</location>
        <topology evidence="1">Multi-pass membrane protein</topology>
    </subcellularLocation>
</comment>
<dbReference type="EMBL" id="UINC01019448">
    <property type="protein sequence ID" value="SVA82340.1"/>
    <property type="molecule type" value="Genomic_DNA"/>
</dbReference>
<feature type="transmembrane region" description="Helical" evidence="5">
    <location>
        <begin position="232"/>
        <end position="253"/>
    </location>
</feature>
<feature type="transmembrane region" description="Helical" evidence="5">
    <location>
        <begin position="6"/>
        <end position="27"/>
    </location>
</feature>
<feature type="transmembrane region" description="Helical" evidence="5">
    <location>
        <begin position="265"/>
        <end position="282"/>
    </location>
</feature>
<proteinExistence type="predicted"/>
<evidence type="ECO:0000313" key="7">
    <source>
        <dbReference type="EMBL" id="SVA82340.1"/>
    </source>
</evidence>
<dbReference type="SUPFAM" id="SSF103481">
    <property type="entry name" value="Multidrug resistance efflux transporter EmrE"/>
    <property type="match status" value="2"/>
</dbReference>
<dbReference type="Pfam" id="PF00892">
    <property type="entry name" value="EamA"/>
    <property type="match status" value="2"/>
</dbReference>
<evidence type="ECO:0000256" key="5">
    <source>
        <dbReference type="SAM" id="Phobius"/>
    </source>
</evidence>
<name>A0A381YZG5_9ZZZZ</name>
<feature type="transmembrane region" description="Helical" evidence="5">
    <location>
        <begin position="106"/>
        <end position="124"/>
    </location>
</feature>
<accession>A0A381YZG5</accession>
<keyword evidence="3 5" id="KW-1133">Transmembrane helix</keyword>
<gene>
    <name evidence="7" type="ORF">METZ01_LOCUS135194</name>
</gene>
<keyword evidence="2 5" id="KW-0812">Transmembrane</keyword>
<evidence type="ECO:0000259" key="6">
    <source>
        <dbReference type="Pfam" id="PF00892"/>
    </source>
</evidence>
<organism evidence="7">
    <name type="scientific">marine metagenome</name>
    <dbReference type="NCBI Taxonomy" id="408172"/>
    <lineage>
        <taxon>unclassified sequences</taxon>
        <taxon>metagenomes</taxon>
        <taxon>ecological metagenomes</taxon>
    </lineage>
</organism>
<dbReference type="InterPro" id="IPR037185">
    <property type="entry name" value="EmrE-like"/>
</dbReference>
<protein>
    <recommendedName>
        <fullName evidence="6">EamA domain-containing protein</fullName>
    </recommendedName>
</protein>
<evidence type="ECO:0000256" key="3">
    <source>
        <dbReference type="ARBA" id="ARBA00022989"/>
    </source>
</evidence>
<evidence type="ECO:0000256" key="4">
    <source>
        <dbReference type="ARBA" id="ARBA00023136"/>
    </source>
</evidence>
<dbReference type="InterPro" id="IPR050638">
    <property type="entry name" value="AA-Vitamin_Transporters"/>
</dbReference>
<feature type="transmembrane region" description="Helical" evidence="5">
    <location>
        <begin position="289"/>
        <end position="306"/>
    </location>
</feature>
<dbReference type="InterPro" id="IPR000620">
    <property type="entry name" value="EamA_dom"/>
</dbReference>
<feature type="domain" description="EamA" evidence="6">
    <location>
        <begin position="8"/>
        <end position="147"/>
    </location>
</feature>
<keyword evidence="4 5" id="KW-0472">Membrane</keyword>
<feature type="transmembrane region" description="Helical" evidence="5">
    <location>
        <begin position="162"/>
        <end position="183"/>
    </location>
</feature>
<dbReference type="PANTHER" id="PTHR32322">
    <property type="entry name" value="INNER MEMBRANE TRANSPORTER"/>
    <property type="match status" value="1"/>
</dbReference>
<feature type="transmembrane region" description="Helical" evidence="5">
    <location>
        <begin position="130"/>
        <end position="150"/>
    </location>
</feature>
<evidence type="ECO:0000256" key="2">
    <source>
        <dbReference type="ARBA" id="ARBA00022692"/>
    </source>
</evidence>
<feature type="transmembrane region" description="Helical" evidence="5">
    <location>
        <begin position="39"/>
        <end position="63"/>
    </location>
</feature>
<feature type="transmembrane region" description="Helical" evidence="5">
    <location>
        <begin position="195"/>
        <end position="217"/>
    </location>
</feature>
<feature type="domain" description="EamA" evidence="6">
    <location>
        <begin position="162"/>
        <end position="305"/>
    </location>
</feature>
<dbReference type="GO" id="GO:0016020">
    <property type="term" value="C:membrane"/>
    <property type="evidence" value="ECO:0007669"/>
    <property type="project" value="UniProtKB-SubCell"/>
</dbReference>
<feature type="transmembrane region" description="Helical" evidence="5">
    <location>
        <begin position="75"/>
        <end position="94"/>
    </location>
</feature>